<dbReference type="Pfam" id="PF05577">
    <property type="entry name" value="Peptidase_S28"/>
    <property type="match status" value="2"/>
</dbReference>
<comment type="similarity">
    <text evidence="1">Belongs to the peptidase S28 family.</text>
</comment>
<dbReference type="AlphaFoldDB" id="A0A6I8TNQ0"/>
<dbReference type="PANTHER" id="PTHR11010:SF5">
    <property type="entry name" value="RE36938P-RELATED"/>
    <property type="match status" value="1"/>
</dbReference>
<dbReference type="PANTHER" id="PTHR11010">
    <property type="entry name" value="PROTEASE S28 PRO-X CARBOXYPEPTIDASE-RELATED"/>
    <property type="match status" value="1"/>
</dbReference>
<evidence type="ECO:0000256" key="5">
    <source>
        <dbReference type="ARBA" id="ARBA00023180"/>
    </source>
</evidence>
<name>A0A6I8TNQ0_AEDAE</name>
<dbReference type="OrthoDB" id="1735038at2759"/>
<gene>
    <name evidence="6" type="primary">5576159</name>
</gene>
<dbReference type="GO" id="GO:0008239">
    <property type="term" value="F:dipeptidyl-peptidase activity"/>
    <property type="evidence" value="ECO:0007669"/>
    <property type="project" value="TreeGrafter"/>
</dbReference>
<dbReference type="SUPFAM" id="SSF53474">
    <property type="entry name" value="alpha/beta-Hydrolases"/>
    <property type="match status" value="1"/>
</dbReference>
<evidence type="ECO:0000256" key="1">
    <source>
        <dbReference type="ARBA" id="ARBA00011079"/>
    </source>
</evidence>
<keyword evidence="5" id="KW-0325">Glycoprotein</keyword>
<dbReference type="FunFam" id="3.40.50.1820:FF:000023">
    <property type="entry name" value="thymus-specific serine protease"/>
    <property type="match status" value="1"/>
</dbReference>
<evidence type="ECO:0000313" key="7">
    <source>
        <dbReference type="Proteomes" id="UP000008820"/>
    </source>
</evidence>
<keyword evidence="4" id="KW-0378">Hydrolase</keyword>
<dbReference type="GO" id="GO:0070008">
    <property type="term" value="F:serine-type exopeptidase activity"/>
    <property type="evidence" value="ECO:0007669"/>
    <property type="project" value="InterPro"/>
</dbReference>
<organism evidence="6 7">
    <name type="scientific">Aedes aegypti</name>
    <name type="common">Yellowfever mosquito</name>
    <name type="synonym">Culex aegypti</name>
    <dbReference type="NCBI Taxonomy" id="7159"/>
    <lineage>
        <taxon>Eukaryota</taxon>
        <taxon>Metazoa</taxon>
        <taxon>Ecdysozoa</taxon>
        <taxon>Arthropoda</taxon>
        <taxon>Hexapoda</taxon>
        <taxon>Insecta</taxon>
        <taxon>Pterygota</taxon>
        <taxon>Neoptera</taxon>
        <taxon>Endopterygota</taxon>
        <taxon>Diptera</taxon>
        <taxon>Nematocera</taxon>
        <taxon>Culicoidea</taxon>
        <taxon>Culicidae</taxon>
        <taxon>Culicinae</taxon>
        <taxon>Aedini</taxon>
        <taxon>Aedes</taxon>
        <taxon>Stegomyia</taxon>
    </lineage>
</organism>
<dbReference type="GO" id="GO:0006508">
    <property type="term" value="P:proteolysis"/>
    <property type="evidence" value="ECO:0007669"/>
    <property type="project" value="UniProtKB-KW"/>
</dbReference>
<proteinExistence type="inferred from homology"/>
<dbReference type="EnsemblMetazoa" id="AAEL012351-RC">
    <property type="protein sequence ID" value="AAEL012351-PC"/>
    <property type="gene ID" value="AAEL012351"/>
</dbReference>
<dbReference type="InterPro" id="IPR008758">
    <property type="entry name" value="Peptidase_S28"/>
</dbReference>
<evidence type="ECO:0000256" key="2">
    <source>
        <dbReference type="ARBA" id="ARBA00022670"/>
    </source>
</evidence>
<keyword evidence="7" id="KW-1185">Reference proteome</keyword>
<accession>A0A6I8TNQ0</accession>
<evidence type="ECO:0000256" key="4">
    <source>
        <dbReference type="ARBA" id="ARBA00022801"/>
    </source>
</evidence>
<dbReference type="Proteomes" id="UP000008820">
    <property type="component" value="Chromosome 3"/>
</dbReference>
<dbReference type="Gene3D" id="3.40.50.1820">
    <property type="entry name" value="alpha/beta hydrolase"/>
    <property type="match status" value="1"/>
</dbReference>
<reference evidence="6 7" key="1">
    <citation type="submission" date="2017-06" db="EMBL/GenBank/DDBJ databases">
        <title>Aedes aegypti genome working group (AGWG) sequencing and assembly.</title>
        <authorList>
            <consortium name="Aedes aegypti Genome Working Group (AGWG)"/>
            <person name="Matthews B.J."/>
        </authorList>
    </citation>
    <scope>NUCLEOTIDE SEQUENCE [LARGE SCALE GENOMIC DNA]</scope>
    <source>
        <strain evidence="6 7">LVP_AGWG</strain>
    </source>
</reference>
<evidence type="ECO:0000256" key="3">
    <source>
        <dbReference type="ARBA" id="ARBA00022729"/>
    </source>
</evidence>
<keyword evidence="3" id="KW-0732">Signal</keyword>
<evidence type="ECO:0000313" key="6">
    <source>
        <dbReference type="EnsemblMetazoa" id="AAEL012351-PC"/>
    </source>
</evidence>
<keyword evidence="2" id="KW-0645">Protease</keyword>
<sequence>MIFLVVALLLVSPALLEASPQTYWEQLHREPPLRGHPRNVTRQAEVKWITQYVDNFDPQNPSTWSMRYIQNGEHYQPGGPLFIFLGGEWEISPGYVMYGHFYDMAKELGAHLFYTEHRYYGQSRPTASTRSDLLKFLNIDQALADLAHFVEEMRRAIPGAENSKVIMAGGSYSATMVAWFRQKYPHLVDGGWASSAPLLAKLDFVVRPWLYQTCAEYGWYQTSGSENQIFGSGFPVDLYVRMCYDLYDYIFYPARLDANIKRTNTIYGHMNPEVTNVFFTQGQLDPWRPMGLQEDLNDQSPTVVIPMASHVADMGSISDRDSPEMLAAKERVFELIKQWIS</sequence>
<reference evidence="6" key="2">
    <citation type="submission" date="2020-05" db="UniProtKB">
        <authorList>
            <consortium name="EnsemblMetazoa"/>
        </authorList>
    </citation>
    <scope>IDENTIFICATION</scope>
    <source>
        <strain evidence="6">LVP_AGWG</strain>
    </source>
</reference>
<dbReference type="InterPro" id="IPR029058">
    <property type="entry name" value="AB_hydrolase_fold"/>
</dbReference>
<protein>
    <submittedName>
        <fullName evidence="6">Uncharacterized protein</fullName>
    </submittedName>
</protein>